<evidence type="ECO:0000256" key="1">
    <source>
        <dbReference type="ARBA" id="ARBA00006484"/>
    </source>
</evidence>
<organism evidence="5 6">
    <name type="scientific">Caulobacter radicis</name>
    <dbReference type="NCBI Taxonomy" id="2172650"/>
    <lineage>
        <taxon>Bacteria</taxon>
        <taxon>Pseudomonadati</taxon>
        <taxon>Pseudomonadota</taxon>
        <taxon>Alphaproteobacteria</taxon>
        <taxon>Caulobacterales</taxon>
        <taxon>Caulobacteraceae</taxon>
        <taxon>Caulobacter</taxon>
    </lineage>
</organism>
<dbReference type="AlphaFoldDB" id="A0A2T9JM49"/>
<keyword evidence="4" id="KW-0732">Signal</keyword>
<dbReference type="PRINTS" id="PR00080">
    <property type="entry name" value="SDRFAMILY"/>
</dbReference>
<dbReference type="GO" id="GO:0016491">
    <property type="term" value="F:oxidoreductase activity"/>
    <property type="evidence" value="ECO:0007669"/>
    <property type="project" value="UniProtKB-KW"/>
</dbReference>
<evidence type="ECO:0000313" key="6">
    <source>
        <dbReference type="Proteomes" id="UP000244913"/>
    </source>
</evidence>
<dbReference type="PRINTS" id="PR00081">
    <property type="entry name" value="GDHRDH"/>
</dbReference>
<gene>
    <name evidence="5" type="ORF">DDF65_08030</name>
</gene>
<dbReference type="SUPFAM" id="SSF51735">
    <property type="entry name" value="NAD(P)-binding Rossmann-fold domains"/>
    <property type="match status" value="1"/>
</dbReference>
<dbReference type="Proteomes" id="UP000244913">
    <property type="component" value="Unassembled WGS sequence"/>
</dbReference>
<dbReference type="RefSeq" id="WP_116566232.1">
    <property type="nucleotide sequence ID" value="NZ_QDKP01000024.1"/>
</dbReference>
<accession>A0A2T9JM49</accession>
<evidence type="ECO:0000313" key="5">
    <source>
        <dbReference type="EMBL" id="PVM84779.1"/>
    </source>
</evidence>
<dbReference type="PROSITE" id="PS00061">
    <property type="entry name" value="ADH_SHORT"/>
    <property type="match status" value="1"/>
</dbReference>
<keyword evidence="2" id="KW-0560">Oxidoreductase</keyword>
<dbReference type="EMBL" id="QDKP01000024">
    <property type="protein sequence ID" value="PVM84779.1"/>
    <property type="molecule type" value="Genomic_DNA"/>
</dbReference>
<comment type="caution">
    <text evidence="5">The sequence shown here is derived from an EMBL/GenBank/DDBJ whole genome shotgun (WGS) entry which is preliminary data.</text>
</comment>
<reference evidence="5 6" key="1">
    <citation type="submission" date="2018-04" db="EMBL/GenBank/DDBJ databases">
        <title>The genome sequence of Caulobacter sp. 736.</title>
        <authorList>
            <person name="Gao J."/>
            <person name="Sun J."/>
        </authorList>
    </citation>
    <scope>NUCLEOTIDE SEQUENCE [LARGE SCALE GENOMIC DNA]</scope>
    <source>
        <strain evidence="5 6">736</strain>
    </source>
</reference>
<evidence type="ECO:0000256" key="4">
    <source>
        <dbReference type="SAM" id="SignalP"/>
    </source>
</evidence>
<dbReference type="Pfam" id="PF00106">
    <property type="entry name" value="adh_short"/>
    <property type="match status" value="1"/>
</dbReference>
<feature type="signal peptide" evidence="4">
    <location>
        <begin position="1"/>
        <end position="25"/>
    </location>
</feature>
<keyword evidence="6" id="KW-1185">Reference proteome</keyword>
<dbReference type="InterPro" id="IPR002347">
    <property type="entry name" value="SDR_fam"/>
</dbReference>
<evidence type="ECO:0000256" key="3">
    <source>
        <dbReference type="RuleBase" id="RU000363"/>
    </source>
</evidence>
<dbReference type="PANTHER" id="PTHR43976:SF16">
    <property type="entry name" value="SHORT-CHAIN DEHYDROGENASE_REDUCTASE FAMILY PROTEIN"/>
    <property type="match status" value="1"/>
</dbReference>
<dbReference type="InterPro" id="IPR051911">
    <property type="entry name" value="SDR_oxidoreductase"/>
</dbReference>
<proteinExistence type="inferred from homology"/>
<feature type="chain" id="PRO_5015754907" evidence="4">
    <location>
        <begin position="26"/>
        <end position="277"/>
    </location>
</feature>
<dbReference type="InterPro" id="IPR020904">
    <property type="entry name" value="Sc_DH/Rdtase_CS"/>
</dbReference>
<sequence length="277" mass="28909">MARKVWFITGVSRGLGLALAQTALAAGHMVIGTTRDGVAPEGLSGPRLNILALEATDLEGVALVVNQAHALHGRLDVVVNNAGYGLIGPIEAASAQEIERQFTVNVFAPLAVLRAALPHMRARGRGHILNISSVAAIAPAPGAGLYAASKSALWALTQSLAQEAAPFGIWTTTVSPGPFRTDFLSDHSMRRTAATIPAYEASASGQATQALMARAGVQAGDPAKAARAILEIVEADEPPVDLLLGAAALTRARARLDRFDEDAARWEVLTRAADFTD</sequence>
<evidence type="ECO:0000256" key="2">
    <source>
        <dbReference type="ARBA" id="ARBA00023002"/>
    </source>
</evidence>
<name>A0A2T9JM49_9CAUL</name>
<dbReference type="Gene3D" id="3.40.50.720">
    <property type="entry name" value="NAD(P)-binding Rossmann-like Domain"/>
    <property type="match status" value="1"/>
</dbReference>
<protein>
    <submittedName>
        <fullName evidence="5">Short-chain dehydrogenase</fullName>
    </submittedName>
</protein>
<dbReference type="InterPro" id="IPR036291">
    <property type="entry name" value="NAD(P)-bd_dom_sf"/>
</dbReference>
<comment type="similarity">
    <text evidence="1 3">Belongs to the short-chain dehydrogenases/reductases (SDR) family.</text>
</comment>
<dbReference type="PANTHER" id="PTHR43976">
    <property type="entry name" value="SHORT CHAIN DEHYDROGENASE"/>
    <property type="match status" value="1"/>
</dbReference>